<dbReference type="InterPro" id="IPR049449">
    <property type="entry name" value="TesB_ACOT8-like_N"/>
</dbReference>
<name>A0AAV9NV32_9PEZI</name>
<comment type="caution">
    <text evidence="5">The sequence shown here is derived from an EMBL/GenBank/DDBJ whole genome shotgun (WGS) entry which is preliminary data.</text>
</comment>
<sequence length="309" mass="33772">MTAATFERTIALSAIGQDEFESVHSPLWTWPNSTVVPGGTLVALAAAAAYETVGSDFAIDTLHTYFVAGPKHDQLLRFQVQRLNDGGRFLTRVVTIKQAGKVVVHVSCSFVRIAAMAGPSMTHAVRRRCSSKVDKINIDDLEVGKNSQGPVMKFQRLSVTPTHASEGIHSSTPDSLTYTSVATVSPSLQSQDPRIHALGIIALSDYHVLDAPPTLHSIPFGLPAIDDHSRSPQPTHFGLFTSLNHTIRFHLHEGFPADELCYIEVNSPWTAKRRAEVQSRIFSTDGRLVASCVQGAYYVLKGDEERSKL</sequence>
<evidence type="ECO:0000259" key="4">
    <source>
        <dbReference type="Pfam" id="PF20789"/>
    </source>
</evidence>
<dbReference type="EC" id="3.1.2.2" evidence="5"/>
<dbReference type="Pfam" id="PF13622">
    <property type="entry name" value="4HBT_3"/>
    <property type="match status" value="1"/>
</dbReference>
<keyword evidence="6" id="KW-1185">Reference proteome</keyword>
<dbReference type="RefSeq" id="XP_064653896.1">
    <property type="nucleotide sequence ID" value="XM_064807992.1"/>
</dbReference>
<dbReference type="GO" id="GO:0005782">
    <property type="term" value="C:peroxisomal matrix"/>
    <property type="evidence" value="ECO:0007669"/>
    <property type="project" value="UniProtKB-SubCell"/>
</dbReference>
<evidence type="ECO:0000256" key="2">
    <source>
        <dbReference type="ARBA" id="ARBA00022801"/>
    </source>
</evidence>
<dbReference type="Pfam" id="PF20789">
    <property type="entry name" value="4HBT_3C"/>
    <property type="match status" value="1"/>
</dbReference>
<feature type="domain" description="Acyl-CoA thioesterase-like C-terminal" evidence="4">
    <location>
        <begin position="167"/>
        <end position="297"/>
    </location>
</feature>
<comment type="similarity">
    <text evidence="1">Belongs to the C/M/P thioester hydrolase family.</text>
</comment>
<dbReference type="CDD" id="cd03444">
    <property type="entry name" value="Thioesterase_II_repeat1"/>
    <property type="match status" value="1"/>
</dbReference>
<keyword evidence="2 5" id="KW-0378">Hydrolase</keyword>
<dbReference type="PANTHER" id="PTHR11066">
    <property type="entry name" value="ACYL-COA THIOESTERASE"/>
    <property type="match status" value="1"/>
</dbReference>
<dbReference type="GO" id="GO:0047617">
    <property type="term" value="F:fatty acyl-CoA hydrolase activity"/>
    <property type="evidence" value="ECO:0007669"/>
    <property type="project" value="InterPro"/>
</dbReference>
<organism evidence="5 6">
    <name type="scientific">Saxophila tyrrhenica</name>
    <dbReference type="NCBI Taxonomy" id="1690608"/>
    <lineage>
        <taxon>Eukaryota</taxon>
        <taxon>Fungi</taxon>
        <taxon>Dikarya</taxon>
        <taxon>Ascomycota</taxon>
        <taxon>Pezizomycotina</taxon>
        <taxon>Dothideomycetes</taxon>
        <taxon>Dothideomycetidae</taxon>
        <taxon>Mycosphaerellales</taxon>
        <taxon>Extremaceae</taxon>
        <taxon>Saxophila</taxon>
    </lineage>
</organism>
<dbReference type="EMBL" id="JAVRRT010000026">
    <property type="protein sequence ID" value="KAK5163402.1"/>
    <property type="molecule type" value="Genomic_DNA"/>
</dbReference>
<reference evidence="5 6" key="1">
    <citation type="submission" date="2023-08" db="EMBL/GenBank/DDBJ databases">
        <title>Black Yeasts Isolated from many extreme environments.</title>
        <authorList>
            <person name="Coleine C."/>
            <person name="Stajich J.E."/>
            <person name="Selbmann L."/>
        </authorList>
    </citation>
    <scope>NUCLEOTIDE SEQUENCE [LARGE SCALE GENOMIC DNA]</scope>
    <source>
        <strain evidence="5 6">CCFEE 5935</strain>
    </source>
</reference>
<dbReference type="AlphaFoldDB" id="A0AAV9NV32"/>
<dbReference type="SUPFAM" id="SSF54637">
    <property type="entry name" value="Thioesterase/thiol ester dehydrase-isomerase"/>
    <property type="match status" value="2"/>
</dbReference>
<feature type="domain" description="Acyl-CoA thioesterase-like N-terminal HotDog" evidence="3">
    <location>
        <begin position="29"/>
        <end position="110"/>
    </location>
</feature>
<evidence type="ECO:0000313" key="5">
    <source>
        <dbReference type="EMBL" id="KAK5163402.1"/>
    </source>
</evidence>
<dbReference type="InterPro" id="IPR042171">
    <property type="entry name" value="Acyl-CoA_hotdog"/>
</dbReference>
<evidence type="ECO:0000256" key="1">
    <source>
        <dbReference type="ARBA" id="ARBA00006538"/>
    </source>
</evidence>
<gene>
    <name evidence="5" type="primary">TES1_2</name>
    <name evidence="5" type="ORF">LTR77_010775</name>
</gene>
<dbReference type="GO" id="GO:0006637">
    <property type="term" value="P:acyl-CoA metabolic process"/>
    <property type="evidence" value="ECO:0007669"/>
    <property type="project" value="InterPro"/>
</dbReference>
<dbReference type="GO" id="GO:0009062">
    <property type="term" value="P:fatty acid catabolic process"/>
    <property type="evidence" value="ECO:0007669"/>
    <property type="project" value="TreeGrafter"/>
</dbReference>
<dbReference type="Gene3D" id="2.40.160.210">
    <property type="entry name" value="Acyl-CoA thioesterase, double hotdog domain"/>
    <property type="match status" value="1"/>
</dbReference>
<evidence type="ECO:0000313" key="6">
    <source>
        <dbReference type="Proteomes" id="UP001337655"/>
    </source>
</evidence>
<dbReference type="InterPro" id="IPR003703">
    <property type="entry name" value="Acyl_CoA_thio"/>
</dbReference>
<dbReference type="Proteomes" id="UP001337655">
    <property type="component" value="Unassembled WGS sequence"/>
</dbReference>
<proteinExistence type="inferred from homology"/>
<accession>A0AAV9NV32</accession>
<dbReference type="GeneID" id="89932100"/>
<dbReference type="InterPro" id="IPR049450">
    <property type="entry name" value="ACOT8-like_C"/>
</dbReference>
<dbReference type="PANTHER" id="PTHR11066:SF34">
    <property type="entry name" value="ACYL-COENZYME A THIOESTERASE 8"/>
    <property type="match status" value="1"/>
</dbReference>
<protein>
    <submittedName>
        <fullName evidence="5">Acyl-CoA thioesterase</fullName>
        <ecNumber evidence="5">3.1.2.2</ecNumber>
    </submittedName>
</protein>
<evidence type="ECO:0000259" key="3">
    <source>
        <dbReference type="Pfam" id="PF13622"/>
    </source>
</evidence>
<dbReference type="InterPro" id="IPR029069">
    <property type="entry name" value="HotDog_dom_sf"/>
</dbReference>